<feature type="region of interest" description="Disordered" evidence="1">
    <location>
        <begin position="40"/>
        <end position="85"/>
    </location>
</feature>
<feature type="compositionally biased region" description="Basic and acidic residues" evidence="1">
    <location>
        <begin position="73"/>
        <end position="85"/>
    </location>
</feature>
<dbReference type="OMA" id="AGYMSNQ"/>
<evidence type="ECO:0000313" key="3">
    <source>
        <dbReference type="EMBL" id="TKW15723.1"/>
    </source>
</evidence>
<gene>
    <name evidence="3" type="ORF">SEVIR_5G255200v2</name>
</gene>
<evidence type="ECO:0000256" key="1">
    <source>
        <dbReference type="SAM" id="MobiDB-lite"/>
    </source>
</evidence>
<feature type="domain" description="VQ" evidence="2">
    <location>
        <begin position="20"/>
        <end position="40"/>
    </location>
</feature>
<accession>A0A4U6UMY7</accession>
<sequence>MATRAGEARPPAVKIIETVHVEADRSSFKSVVQRLTGRDAVASDWSDGSSARRSNEAAAQGAGYVDRQASKSFADHPHSCKEESS</sequence>
<protein>
    <recommendedName>
        <fullName evidence="2">VQ domain-containing protein</fullName>
    </recommendedName>
</protein>
<dbReference type="Pfam" id="PF05678">
    <property type="entry name" value="VQ"/>
    <property type="match status" value="1"/>
</dbReference>
<evidence type="ECO:0000259" key="2">
    <source>
        <dbReference type="Pfam" id="PF05678"/>
    </source>
</evidence>
<dbReference type="EMBL" id="CM016556">
    <property type="protein sequence ID" value="TKW15723.1"/>
    <property type="molecule type" value="Genomic_DNA"/>
</dbReference>
<proteinExistence type="predicted"/>
<dbReference type="Proteomes" id="UP000298652">
    <property type="component" value="Chromosome 5"/>
</dbReference>
<dbReference type="Gramene" id="TKW15723">
    <property type="protein sequence ID" value="TKW15723"/>
    <property type="gene ID" value="SEVIR_5G255200v2"/>
</dbReference>
<evidence type="ECO:0000313" key="4">
    <source>
        <dbReference type="Proteomes" id="UP000298652"/>
    </source>
</evidence>
<name>A0A4U6UMY7_SETVI</name>
<dbReference type="PANTHER" id="PTHR34777:SF24">
    <property type="entry name" value="OS01G0653300 PROTEIN"/>
    <property type="match status" value="1"/>
</dbReference>
<organism evidence="3 4">
    <name type="scientific">Setaria viridis</name>
    <name type="common">Green bristlegrass</name>
    <name type="synonym">Setaria italica subsp. viridis</name>
    <dbReference type="NCBI Taxonomy" id="4556"/>
    <lineage>
        <taxon>Eukaryota</taxon>
        <taxon>Viridiplantae</taxon>
        <taxon>Streptophyta</taxon>
        <taxon>Embryophyta</taxon>
        <taxon>Tracheophyta</taxon>
        <taxon>Spermatophyta</taxon>
        <taxon>Magnoliopsida</taxon>
        <taxon>Liliopsida</taxon>
        <taxon>Poales</taxon>
        <taxon>Poaceae</taxon>
        <taxon>PACMAD clade</taxon>
        <taxon>Panicoideae</taxon>
        <taxon>Panicodae</taxon>
        <taxon>Paniceae</taxon>
        <taxon>Cenchrinae</taxon>
        <taxon>Setaria</taxon>
    </lineage>
</organism>
<keyword evidence="4" id="KW-1185">Reference proteome</keyword>
<dbReference type="InterPro" id="IPR008889">
    <property type="entry name" value="VQ"/>
</dbReference>
<reference evidence="3" key="1">
    <citation type="submission" date="2019-03" db="EMBL/GenBank/DDBJ databases">
        <title>WGS assembly of Setaria viridis.</title>
        <authorList>
            <person name="Huang P."/>
            <person name="Jenkins J."/>
            <person name="Grimwood J."/>
            <person name="Barry K."/>
            <person name="Healey A."/>
            <person name="Mamidi S."/>
            <person name="Sreedasyam A."/>
            <person name="Shu S."/>
            <person name="Feldman M."/>
            <person name="Wu J."/>
            <person name="Yu Y."/>
            <person name="Chen C."/>
            <person name="Johnson J."/>
            <person name="Rokhsar D."/>
            <person name="Baxter I."/>
            <person name="Schmutz J."/>
            <person name="Brutnell T."/>
            <person name="Kellogg E."/>
        </authorList>
    </citation>
    <scope>NUCLEOTIDE SEQUENCE [LARGE SCALE GENOMIC DNA]</scope>
</reference>
<dbReference type="AlphaFoldDB" id="A0A4U6UMY7"/>
<dbReference type="PANTHER" id="PTHR34777">
    <property type="entry name" value="VQ MOTIF-CONTAINING PROTEIN 10"/>
    <property type="match status" value="1"/>
</dbReference>
<dbReference type="InterPro" id="IPR039608">
    <property type="entry name" value="VQ_1/10"/>
</dbReference>